<keyword evidence="3" id="KW-1185">Reference proteome</keyword>
<name>A0AAD7WKG0_9TELE</name>
<comment type="caution">
    <text evidence="2">The sequence shown here is derived from an EMBL/GenBank/DDBJ whole genome shotgun (WGS) entry which is preliminary data.</text>
</comment>
<feature type="region of interest" description="Disordered" evidence="1">
    <location>
        <begin position="18"/>
        <end position="65"/>
    </location>
</feature>
<reference evidence="2" key="1">
    <citation type="journal article" date="2023" name="Science">
        <title>Genome structures resolve the early diversification of teleost fishes.</title>
        <authorList>
            <person name="Parey E."/>
            <person name="Louis A."/>
            <person name="Montfort J."/>
            <person name="Bouchez O."/>
            <person name="Roques C."/>
            <person name="Iampietro C."/>
            <person name="Lluch J."/>
            <person name="Castinel A."/>
            <person name="Donnadieu C."/>
            <person name="Desvignes T."/>
            <person name="Floi Bucao C."/>
            <person name="Jouanno E."/>
            <person name="Wen M."/>
            <person name="Mejri S."/>
            <person name="Dirks R."/>
            <person name="Jansen H."/>
            <person name="Henkel C."/>
            <person name="Chen W.J."/>
            <person name="Zahm M."/>
            <person name="Cabau C."/>
            <person name="Klopp C."/>
            <person name="Thompson A.W."/>
            <person name="Robinson-Rechavi M."/>
            <person name="Braasch I."/>
            <person name="Lecointre G."/>
            <person name="Bobe J."/>
            <person name="Postlethwait J.H."/>
            <person name="Berthelot C."/>
            <person name="Roest Crollius H."/>
            <person name="Guiguen Y."/>
        </authorList>
    </citation>
    <scope>NUCLEOTIDE SEQUENCE</scope>
    <source>
        <strain evidence="2">NC1722</strain>
    </source>
</reference>
<sequence length="111" mass="12044">MIPERQATLQRRCHSSRFKGDEVVKASSQSPRAEVRSLPGTGAAGRDSELSQTPLQPISPHYGLSGGVTVRSLQCIVGLRLTRFLNHLSGLLPARMGENTTSLRSCAQLLF</sequence>
<dbReference type="EMBL" id="JAINUG010000084">
    <property type="protein sequence ID" value="KAJ8399314.1"/>
    <property type="molecule type" value="Genomic_DNA"/>
</dbReference>
<protein>
    <submittedName>
        <fullName evidence="2">Uncharacterized protein</fullName>
    </submittedName>
</protein>
<evidence type="ECO:0000256" key="1">
    <source>
        <dbReference type="SAM" id="MobiDB-lite"/>
    </source>
</evidence>
<proteinExistence type="predicted"/>
<evidence type="ECO:0000313" key="2">
    <source>
        <dbReference type="EMBL" id="KAJ8399314.1"/>
    </source>
</evidence>
<gene>
    <name evidence="2" type="ORF">AAFF_G00413520</name>
</gene>
<dbReference type="AlphaFoldDB" id="A0AAD7WKG0"/>
<accession>A0AAD7WKG0</accession>
<organism evidence="2 3">
    <name type="scientific">Aldrovandia affinis</name>
    <dbReference type="NCBI Taxonomy" id="143900"/>
    <lineage>
        <taxon>Eukaryota</taxon>
        <taxon>Metazoa</taxon>
        <taxon>Chordata</taxon>
        <taxon>Craniata</taxon>
        <taxon>Vertebrata</taxon>
        <taxon>Euteleostomi</taxon>
        <taxon>Actinopterygii</taxon>
        <taxon>Neopterygii</taxon>
        <taxon>Teleostei</taxon>
        <taxon>Notacanthiformes</taxon>
        <taxon>Halosauridae</taxon>
        <taxon>Aldrovandia</taxon>
    </lineage>
</organism>
<dbReference type="Proteomes" id="UP001221898">
    <property type="component" value="Unassembled WGS sequence"/>
</dbReference>
<evidence type="ECO:0000313" key="3">
    <source>
        <dbReference type="Proteomes" id="UP001221898"/>
    </source>
</evidence>